<dbReference type="AlphaFoldDB" id="A0A0F5YCR1"/>
<dbReference type="EMBL" id="LATL02000346">
    <property type="protein sequence ID" value="KKD36691.1"/>
    <property type="molecule type" value="Genomic_DNA"/>
</dbReference>
<feature type="transmembrane region" description="Helical" evidence="5">
    <location>
        <begin position="105"/>
        <end position="124"/>
    </location>
</feature>
<evidence type="ECO:0000256" key="1">
    <source>
        <dbReference type="ARBA" id="ARBA00004141"/>
    </source>
</evidence>
<keyword evidence="3 5" id="KW-1133">Transmembrane helix</keyword>
<dbReference type="RefSeq" id="WP_046280045.1">
    <property type="nucleotide sequence ID" value="NZ_LATL02000346.1"/>
</dbReference>
<feature type="transmembrane region" description="Helical" evidence="5">
    <location>
        <begin position="159"/>
        <end position="180"/>
    </location>
</feature>
<reference evidence="6 7" key="1">
    <citation type="submission" date="2015-06" db="EMBL/GenBank/DDBJ databases">
        <title>Draft genome assembly of filamentous brackish cyanobacterium Limnoraphis robusta strain CS-951.</title>
        <authorList>
            <person name="Willis A."/>
            <person name="Parks M."/>
            <person name="Burford M.A."/>
        </authorList>
    </citation>
    <scope>NUCLEOTIDE SEQUENCE [LARGE SCALE GENOMIC DNA]</scope>
    <source>
        <strain evidence="6 7">CS-951</strain>
    </source>
</reference>
<feature type="transmembrane region" description="Helical" evidence="5">
    <location>
        <begin position="130"/>
        <end position="152"/>
    </location>
</feature>
<dbReference type="InterPro" id="IPR050475">
    <property type="entry name" value="Prenyltransferase_related"/>
</dbReference>
<organism evidence="6 7">
    <name type="scientific">Limnoraphis robusta CS-951</name>
    <dbReference type="NCBI Taxonomy" id="1637645"/>
    <lineage>
        <taxon>Bacteria</taxon>
        <taxon>Bacillati</taxon>
        <taxon>Cyanobacteriota</taxon>
        <taxon>Cyanophyceae</taxon>
        <taxon>Oscillatoriophycideae</taxon>
        <taxon>Oscillatoriales</taxon>
        <taxon>Sirenicapillariaceae</taxon>
        <taxon>Limnoraphis</taxon>
    </lineage>
</organism>
<feature type="transmembrane region" description="Helical" evidence="5">
    <location>
        <begin position="64"/>
        <end position="84"/>
    </location>
</feature>
<evidence type="ECO:0000313" key="7">
    <source>
        <dbReference type="Proteomes" id="UP000033607"/>
    </source>
</evidence>
<dbReference type="InterPro" id="IPR044878">
    <property type="entry name" value="UbiA_sf"/>
</dbReference>
<dbReference type="OrthoDB" id="9803632at2"/>
<protein>
    <recommendedName>
        <fullName evidence="8">UbiA prenyltransferase</fullName>
    </recommendedName>
</protein>
<dbReference type="PANTHER" id="PTHR42723">
    <property type="entry name" value="CHLOROPHYLL SYNTHASE"/>
    <property type="match status" value="1"/>
</dbReference>
<dbReference type="GO" id="GO:0016020">
    <property type="term" value="C:membrane"/>
    <property type="evidence" value="ECO:0007669"/>
    <property type="project" value="UniProtKB-SubCell"/>
</dbReference>
<feature type="transmembrane region" description="Helical" evidence="5">
    <location>
        <begin position="186"/>
        <end position="202"/>
    </location>
</feature>
<dbReference type="CDD" id="cd13963">
    <property type="entry name" value="PT_UbiA_2"/>
    <property type="match status" value="1"/>
</dbReference>
<name>A0A0F5YCR1_9CYAN</name>
<feature type="transmembrane region" description="Helical" evidence="5">
    <location>
        <begin position="268"/>
        <end position="287"/>
    </location>
</feature>
<feature type="transmembrane region" description="Helical" evidence="5">
    <location>
        <begin position="329"/>
        <end position="347"/>
    </location>
</feature>
<evidence type="ECO:0000256" key="2">
    <source>
        <dbReference type="ARBA" id="ARBA00022692"/>
    </source>
</evidence>
<accession>A0A0F5YCR1</accession>
<dbReference type="GO" id="GO:0016765">
    <property type="term" value="F:transferase activity, transferring alkyl or aryl (other than methyl) groups"/>
    <property type="evidence" value="ECO:0007669"/>
    <property type="project" value="InterPro"/>
</dbReference>
<evidence type="ECO:0000256" key="5">
    <source>
        <dbReference type="SAM" id="Phobius"/>
    </source>
</evidence>
<feature type="transmembrane region" description="Helical" evidence="5">
    <location>
        <begin position="299"/>
        <end position="317"/>
    </location>
</feature>
<dbReference type="Gene3D" id="1.10.357.140">
    <property type="entry name" value="UbiA prenyltransferase"/>
    <property type="match status" value="1"/>
</dbReference>
<gene>
    <name evidence="6" type="ORF">WN50_18440</name>
</gene>
<keyword evidence="2 5" id="KW-0812">Transmembrane</keyword>
<comment type="subcellular location">
    <subcellularLocation>
        <location evidence="1">Membrane</location>
        <topology evidence="1">Multi-pass membrane protein</topology>
    </subcellularLocation>
</comment>
<dbReference type="Proteomes" id="UP000033607">
    <property type="component" value="Unassembled WGS sequence"/>
</dbReference>
<proteinExistence type="predicted"/>
<evidence type="ECO:0000256" key="3">
    <source>
        <dbReference type="ARBA" id="ARBA00022989"/>
    </source>
</evidence>
<comment type="caution">
    <text evidence="6">The sequence shown here is derived from an EMBL/GenBank/DDBJ whole genome shotgun (WGS) entry which is preliminary data.</text>
</comment>
<dbReference type="InterPro" id="IPR000537">
    <property type="entry name" value="UbiA_prenyltransferase"/>
</dbReference>
<evidence type="ECO:0008006" key="8">
    <source>
        <dbReference type="Google" id="ProtNLM"/>
    </source>
</evidence>
<keyword evidence="4 5" id="KW-0472">Membrane</keyword>
<evidence type="ECO:0000256" key="4">
    <source>
        <dbReference type="ARBA" id="ARBA00023136"/>
    </source>
</evidence>
<dbReference type="PANTHER" id="PTHR42723:SF1">
    <property type="entry name" value="CHLOROPHYLL SYNTHASE, CHLOROPLASTIC"/>
    <property type="match status" value="1"/>
</dbReference>
<dbReference type="PATRIC" id="fig|1637645.4.peg.6766"/>
<evidence type="ECO:0000313" key="6">
    <source>
        <dbReference type="EMBL" id="KKD36691.1"/>
    </source>
</evidence>
<dbReference type="Pfam" id="PF01040">
    <property type="entry name" value="UbiA"/>
    <property type="match status" value="1"/>
</dbReference>
<sequence>MKETYQEKISLSPNPNDISDFDSSVESRWSLEIIKLMRPHQWTKNFFCLAGVIFGERLLEPQSIALSSLTVILFSAMASAVYIFNDIQDVECDRRHPKKRFRPIASGKINIKTALFIGLFLATFSLVGAFHLGLATLTCMLLYAVNNIFYSLHLKNVPLFDVSCIAFGFVLRLLAGIYALGDIPTAWITLCTFFLTLFLGFAKRRSELLSLLNQTLNSELQSDSEPQLEPHQTPLINRHYLKLFYQRGKANKQRPVLAQYTLPFLDSLLNSTATMTIMCYALFTIASDKNPSLVITVPIVYYAVMHYKWMVTVLAIGEEPDQIVLQDQAIKISLLVWLVAYLAIVYFDIHLFV</sequence>